<dbReference type="GO" id="GO:0004843">
    <property type="term" value="F:cysteine-type deubiquitinase activity"/>
    <property type="evidence" value="ECO:0007669"/>
    <property type="project" value="InterPro"/>
</dbReference>
<evidence type="ECO:0000313" key="4">
    <source>
        <dbReference type="Proteomes" id="UP000030672"/>
    </source>
</evidence>
<dbReference type="InterPro" id="IPR021905">
    <property type="entry name" value="DUF3517"/>
</dbReference>
<dbReference type="InterPro" id="IPR028889">
    <property type="entry name" value="USP"/>
</dbReference>
<dbReference type="InterPro" id="IPR018200">
    <property type="entry name" value="USP_CS"/>
</dbReference>
<proteinExistence type="predicted"/>
<dbReference type="PROSITE" id="PS00973">
    <property type="entry name" value="USP_2"/>
    <property type="match status" value="1"/>
</dbReference>
<evidence type="ECO:0000259" key="2">
    <source>
        <dbReference type="PROSITE" id="PS50235"/>
    </source>
</evidence>
<dbReference type="InterPro" id="IPR038765">
    <property type="entry name" value="Papain-like_cys_pep_sf"/>
</dbReference>
<gene>
    <name evidence="3" type="ORF">M437DRAFT_66837</name>
</gene>
<dbReference type="PANTHER" id="PTHR24006">
    <property type="entry name" value="UBIQUITIN CARBOXYL-TERMINAL HYDROLASE"/>
    <property type="match status" value="1"/>
</dbReference>
<sequence length="2441" mass="274590">MDHSPISPAENTDQSLSPSLHPGRDHVADADISHSRKRPRLSDEPDSPSHTNGPSSHLSDTQITSGTGSPTILEFPQEQSTDPSEISIIMTGDEVAADAHLGSFPFLIDQDETPESAAIRFAEHCHRRNAPALLHIHNLVTWLDGHLRDTQDEFDAALNHGTASSALFDLYSDNATFWDRVVFCFNGLIGRRSLGSDEGLTSGDAYGFFEAILDKLLKLGERLLHTEVAILKQREARRDSTSSPTPNDSPKHSLQFMSWVDTFIQMAVSPKEFLEPMSSAYRFNIKSLLKKSIDGFQQCAMDAVLTLIEHIASRSHNIMSPFATAFQYINLCHHVLLSSPTNVDGDLTRYLRKSTKLFELVYTMTTQNLPKQHLDDQSQRVIENLLQFLADMLRSLYGTKHLPPEAVYDMIMKETVEYRIVQQDLLDSSQDNASAATNESGVHDSMKISLLREDLLDVALLACSLNFFDALMRSSSMDLRNRATEQMGTVVWDMHVNKRNLSPGYHRLVQDYMAKFILSKDVLGYLWGPQSHATLIGRSLTIVVFMATTGKLTKHIADKVWAVSFNTQQPDESQSAMKVLRYLPTWSSSLAKGYFCNKFRDLPLSRFTREAEELFRDLTMEFLRTATNGQYEAIHICIHILAKIEHSHIPPLKQDQLLMAFANLLLRIPSPQVPQEGLRLVEMCATPIASMSDDATGYVQALICIVKQPNFSVPPSEIWSRLPFFRCVDELLKYLGSTKTDAKSFASGALWTRLDLITYVVSISDPMAFGGPIFAAAEKSLWQHVLGEHALTPHLRDVGWHFFVASFQSNKPGLQAFYDRFIDQHLPGLSPDLATPETINFFKVQYALQDSDLTELLPLGEQLIRFALEIPSEKIAHDFKVLLMNSLVRGKAIKHPDLAVENQILVVKKLVAQMTRQGVFATRAAEMILVILTESAQFQELLERSGQATSCQHHQAGSEVAQDSIQIPIRIHRGSEKPQTKMVTINKSASCSELNAAIATETGFASYTVVTAGKKINFAEEPEQSIIQRGLRAGNVLIIQKHNTFQSIQEEVSRSAEKSIIQGEIVSHLDVLYGILDGTGTKAQLVLQILEFLKFPGPIRAMIATPETPFEQIFPPGASLRSRASIEVLSIQLKEQVALGVADEKFLLRGIHLLVDLLCRTDILQEVTDVLRAAETLTELLKERPVNDVTEQYFEDAVKFTGRVICSIGQFLRETTVGRDTTKHLAIRALYQCLLESVLLSDSVCAAFVAADSIVPIHLSLLLTSSDHLRATIPRSIMNAIQDVRASYDLKAFFSKFALEHLVPTALEYPAICDNAFLVSLQAISADRSLTADEALLRTLIDRLVKLLLNMSHLERFGDCFVDKRVPGLISLIRYCAQTLASQNKPLGLGDVPSQIFKSLLFPILKTDKSVQPIIASETRNSVYDLLRLMCDNVQTLEDLTEDCEKIAGFCTNDPSFNFPGPEKYIRREGNYAGLANLSQTCYFNSLLQQLFMNVRFRKFIFDTLVIDSKKQAVLVELKLAFAYMQDSYDIFYQPDGLTKALNIDITVQDDAHIFFMTLIGQLEESMPDDEAKNALKAFFRGVNKSQTIGSCKHVSESTDEYFNLSLVVKDKVSLEESLEEYTKGATLEGSDKFRCTTCGSGEGVSVDAVRRTALEHIPDNLVLGLRRFRYETYDGGQKVNDRFDFPEFIDMSKYKLNRLAGIEGPSESDVFQLVGVVVHSGILSFGHYWSYAAERGNSGSRPLRWYCLEDKNVEPSSIEHVLRETRGGPVPTLMTSIQGPQSPRLRSDNAYVLFYQRVSSITEFAQCLATSTPALPFTAHTKVRLPTDLETQITKENQQKMFIFHLFSLTHLEFVRGLVGKLGTFKNVDASATSRATNKLMSMLLEYYTRVVANFDNGYSPQSIEFTPVLLQKLACSGKDSARWMLMALLPQRSEKDKSKSLILHHKRAVRVAMKRLVLACFRYLREHDSTFLNMKDEHDSEGNFGSMVDAIHGLIDLLPRVVERPQIVWEDYFELVRHVAELGPDETFVLLEQDVLKWCLEVLLIKEMTELQKEYPDVMKLIVDNPRWLNHAALVNCIYGLLHKFVDLRGSAALDTNSRWTDAQMLLLTDEEHEYLVHRSTTASNWLIELCMQGIPLTRRSNWSEAPTIRLIVLLTDADRVSSELYDEAIRALTINLKCCREDDSVAESVLSCLLERKLKSKTEEDIFQEIKSVLGREAVQQNHPCVWSIVFVVTQVYKTHPQMIMHHLATILRILLDYNDRTVEREARDVLRNDILVQEVLTKPYAVDHIQLLRNKVHAVKELFAGLGGLLDEAIQKSMSSSAYEYTADAYLDCGNYLDLVFSSHDAEQEEWLKSEAPDTEAGTELDTVVQELFNEIGSINNLLGIHVKLRHQVREWQDEYSVSDVPSNSNVVEIEDDSDNEAVASDDSLSDAADFDE</sequence>
<dbReference type="Pfam" id="PF12030">
    <property type="entry name" value="DUF3517"/>
    <property type="match status" value="1"/>
</dbReference>
<accession>A0A074VMD2</accession>
<feature type="compositionally biased region" description="Low complexity" evidence="1">
    <location>
        <begin position="2429"/>
        <end position="2441"/>
    </location>
</feature>
<dbReference type="InterPro" id="IPR050164">
    <property type="entry name" value="Peptidase_C19"/>
</dbReference>
<feature type="region of interest" description="Disordered" evidence="1">
    <location>
        <begin position="2404"/>
        <end position="2441"/>
    </location>
</feature>
<protein>
    <recommendedName>
        <fullName evidence="2">USP domain-containing protein</fullName>
    </recommendedName>
</protein>
<dbReference type="STRING" id="1043003.A0A074VMD2"/>
<feature type="domain" description="USP" evidence="2">
    <location>
        <begin position="1473"/>
        <end position="1799"/>
    </location>
</feature>
<feature type="compositionally biased region" description="Basic and acidic residues" evidence="1">
    <location>
        <begin position="22"/>
        <end position="34"/>
    </location>
</feature>
<dbReference type="Pfam" id="PF00443">
    <property type="entry name" value="UCH"/>
    <property type="match status" value="1"/>
</dbReference>
<feature type="compositionally biased region" description="Polar residues" evidence="1">
    <location>
        <begin position="9"/>
        <end position="18"/>
    </location>
</feature>
<dbReference type="GO" id="GO:0016579">
    <property type="term" value="P:protein deubiquitination"/>
    <property type="evidence" value="ECO:0007669"/>
    <property type="project" value="InterPro"/>
</dbReference>
<evidence type="ECO:0000313" key="3">
    <source>
        <dbReference type="EMBL" id="KEQ61885.1"/>
    </source>
</evidence>
<organism evidence="3 4">
    <name type="scientific">Aureobasidium melanogenum (strain CBS 110374)</name>
    <name type="common">Aureobasidium pullulans var. melanogenum</name>
    <dbReference type="NCBI Taxonomy" id="1043003"/>
    <lineage>
        <taxon>Eukaryota</taxon>
        <taxon>Fungi</taxon>
        <taxon>Dikarya</taxon>
        <taxon>Ascomycota</taxon>
        <taxon>Pezizomycotina</taxon>
        <taxon>Dothideomycetes</taxon>
        <taxon>Dothideomycetidae</taxon>
        <taxon>Dothideales</taxon>
        <taxon>Saccotheciaceae</taxon>
        <taxon>Aureobasidium</taxon>
    </lineage>
</organism>
<dbReference type="HOGENOM" id="CLU_229926_0_0_1"/>
<dbReference type="RefSeq" id="XP_040878908.1">
    <property type="nucleotide sequence ID" value="XM_041024831.1"/>
</dbReference>
<dbReference type="Gene3D" id="3.90.70.10">
    <property type="entry name" value="Cysteine proteinases"/>
    <property type="match status" value="1"/>
</dbReference>
<dbReference type="GO" id="GO:0005634">
    <property type="term" value="C:nucleus"/>
    <property type="evidence" value="ECO:0007669"/>
    <property type="project" value="TreeGrafter"/>
</dbReference>
<dbReference type="Proteomes" id="UP000030672">
    <property type="component" value="Unassembled WGS sequence"/>
</dbReference>
<dbReference type="GeneID" id="63918204"/>
<reference evidence="3 4" key="1">
    <citation type="journal article" date="2014" name="BMC Genomics">
        <title>Genome sequencing of four Aureobasidium pullulans varieties: biotechnological potential, stress tolerance, and description of new species.</title>
        <authorList>
            <person name="Gostin Ar C."/>
            <person name="Ohm R.A."/>
            <person name="Kogej T."/>
            <person name="Sonjak S."/>
            <person name="Turk M."/>
            <person name="Zajc J."/>
            <person name="Zalar P."/>
            <person name="Grube M."/>
            <person name="Sun H."/>
            <person name="Han J."/>
            <person name="Sharma A."/>
            <person name="Chiniquy J."/>
            <person name="Ngan C.Y."/>
            <person name="Lipzen A."/>
            <person name="Barry K."/>
            <person name="Grigoriev I.V."/>
            <person name="Gunde-Cimerman N."/>
        </authorList>
    </citation>
    <scope>NUCLEOTIDE SEQUENCE [LARGE SCALE GENOMIC DNA]</scope>
    <source>
        <strain evidence="3 4">CBS 110374</strain>
    </source>
</reference>
<dbReference type="InterPro" id="IPR001394">
    <property type="entry name" value="Peptidase_C19_UCH"/>
</dbReference>
<feature type="compositionally biased region" description="Low complexity" evidence="1">
    <location>
        <begin position="2406"/>
        <end position="2416"/>
    </location>
</feature>
<keyword evidence="4" id="KW-1185">Reference proteome</keyword>
<dbReference type="SUPFAM" id="SSF54001">
    <property type="entry name" value="Cysteine proteinases"/>
    <property type="match status" value="1"/>
</dbReference>
<dbReference type="GO" id="GO:0005829">
    <property type="term" value="C:cytosol"/>
    <property type="evidence" value="ECO:0007669"/>
    <property type="project" value="TreeGrafter"/>
</dbReference>
<feature type="compositionally biased region" description="Polar residues" evidence="1">
    <location>
        <begin position="48"/>
        <end position="70"/>
    </location>
</feature>
<feature type="region of interest" description="Disordered" evidence="1">
    <location>
        <begin position="1"/>
        <end position="82"/>
    </location>
</feature>
<name>A0A074VMD2_AURM1</name>
<dbReference type="EMBL" id="KL584836">
    <property type="protein sequence ID" value="KEQ61885.1"/>
    <property type="molecule type" value="Genomic_DNA"/>
</dbReference>
<evidence type="ECO:0000256" key="1">
    <source>
        <dbReference type="SAM" id="MobiDB-lite"/>
    </source>
</evidence>
<dbReference type="PROSITE" id="PS50235">
    <property type="entry name" value="USP_3"/>
    <property type="match status" value="1"/>
</dbReference>